<dbReference type="GO" id="GO:0007166">
    <property type="term" value="P:cell surface receptor signaling pathway"/>
    <property type="evidence" value="ECO:0007669"/>
    <property type="project" value="TreeGrafter"/>
</dbReference>
<dbReference type="GO" id="GO:0005886">
    <property type="term" value="C:plasma membrane"/>
    <property type="evidence" value="ECO:0007669"/>
    <property type="project" value="TreeGrafter"/>
</dbReference>
<dbReference type="InterPro" id="IPR013106">
    <property type="entry name" value="Ig_V-set"/>
</dbReference>
<dbReference type="Gene3D" id="2.60.40.10">
    <property type="entry name" value="Immunoglobulins"/>
    <property type="match status" value="2"/>
</dbReference>
<proteinExistence type="predicted"/>
<protein>
    <recommendedName>
        <fullName evidence="3">Ig-like domain-containing protein</fullName>
    </recommendedName>
</protein>
<feature type="domain" description="Ig-like" evidence="3">
    <location>
        <begin position="50"/>
        <end position="145"/>
    </location>
</feature>
<reference evidence="5" key="1">
    <citation type="submission" date="2024-04" db="EMBL/GenBank/DDBJ databases">
        <title>Salinicola lusitanus LLJ914,a marine bacterium isolated from the Okinawa Trough.</title>
        <authorList>
            <person name="Li J."/>
        </authorList>
    </citation>
    <scope>NUCLEOTIDE SEQUENCE [LARGE SCALE GENOMIC DNA]</scope>
</reference>
<dbReference type="InterPro" id="IPR013783">
    <property type="entry name" value="Ig-like_fold"/>
</dbReference>
<gene>
    <name evidence="4" type="ORF">WMY93_016745</name>
</gene>
<evidence type="ECO:0000313" key="4">
    <source>
        <dbReference type="EMBL" id="KAK7904138.1"/>
    </source>
</evidence>
<comment type="caution">
    <text evidence="4">The sequence shown here is derived from an EMBL/GenBank/DDBJ whole genome shotgun (WGS) entry which is preliminary data.</text>
</comment>
<evidence type="ECO:0000256" key="1">
    <source>
        <dbReference type="ARBA" id="ARBA00022729"/>
    </source>
</evidence>
<name>A0AAW0NMD4_9GOBI</name>
<organism evidence="4 5">
    <name type="scientific">Mugilogobius chulae</name>
    <name type="common">yellowstripe goby</name>
    <dbReference type="NCBI Taxonomy" id="88201"/>
    <lineage>
        <taxon>Eukaryota</taxon>
        <taxon>Metazoa</taxon>
        <taxon>Chordata</taxon>
        <taxon>Craniata</taxon>
        <taxon>Vertebrata</taxon>
        <taxon>Euteleostomi</taxon>
        <taxon>Actinopterygii</taxon>
        <taxon>Neopterygii</taxon>
        <taxon>Teleostei</taxon>
        <taxon>Neoteleostei</taxon>
        <taxon>Acanthomorphata</taxon>
        <taxon>Gobiaria</taxon>
        <taxon>Gobiiformes</taxon>
        <taxon>Gobioidei</taxon>
        <taxon>Gobiidae</taxon>
        <taxon>Gobionellinae</taxon>
        <taxon>Mugilogobius</taxon>
    </lineage>
</organism>
<dbReference type="PANTHER" id="PTHR23268:SF102">
    <property type="entry name" value="IMMUNOGLOBULIN V-SET DOMAIN-CONTAINING PROTEIN"/>
    <property type="match status" value="1"/>
</dbReference>
<dbReference type="InterPro" id="IPR036179">
    <property type="entry name" value="Ig-like_dom_sf"/>
</dbReference>
<dbReference type="SMART" id="SM00409">
    <property type="entry name" value="IG"/>
    <property type="match status" value="2"/>
</dbReference>
<sequence>MCDHPRDFATTWMYFFRQRPGERGFMLVAEATIFSRAADVTQTDMLWTSQGKEATMKCSQTKGATYYQMYWYQQKPGENMRQIVFTSVNIEPKFESDFKERFKVTKPDAASGTLTVENLEPADSGVYFCSVSEHRTAKGADADVTQTEIMWMKEGEEATMHCSHKKSGTYLQMYWYRQRPGENMRQIVFTFPNAKPDFEPDFRDSSRFGATKPDAKSGTLTVENLQPGDSGVYFALSVNTQ</sequence>
<dbReference type="InterPro" id="IPR007110">
    <property type="entry name" value="Ig-like_dom"/>
</dbReference>
<dbReference type="SUPFAM" id="SSF48726">
    <property type="entry name" value="Immunoglobulin"/>
    <property type="match status" value="2"/>
</dbReference>
<evidence type="ECO:0000313" key="5">
    <source>
        <dbReference type="Proteomes" id="UP001460270"/>
    </source>
</evidence>
<dbReference type="EMBL" id="JBBPFD010000012">
    <property type="protein sequence ID" value="KAK7904138.1"/>
    <property type="molecule type" value="Genomic_DNA"/>
</dbReference>
<dbReference type="SMART" id="SM00408">
    <property type="entry name" value="IGc2"/>
    <property type="match status" value="2"/>
</dbReference>
<keyword evidence="2" id="KW-0391">Immunity</keyword>
<keyword evidence="1" id="KW-0732">Signal</keyword>
<dbReference type="PANTHER" id="PTHR23268">
    <property type="entry name" value="T-CELL RECEPTOR BETA CHAIN"/>
    <property type="match status" value="1"/>
</dbReference>
<dbReference type="InterPro" id="IPR003599">
    <property type="entry name" value="Ig_sub"/>
</dbReference>
<dbReference type="InterPro" id="IPR050413">
    <property type="entry name" value="TCR_beta_variable"/>
</dbReference>
<dbReference type="PROSITE" id="PS50835">
    <property type="entry name" value="IG_LIKE"/>
    <property type="match status" value="2"/>
</dbReference>
<dbReference type="InterPro" id="IPR003598">
    <property type="entry name" value="Ig_sub2"/>
</dbReference>
<dbReference type="CDD" id="cd00099">
    <property type="entry name" value="IgV"/>
    <property type="match status" value="1"/>
</dbReference>
<dbReference type="AlphaFoldDB" id="A0AAW0NMD4"/>
<keyword evidence="5" id="KW-1185">Reference proteome</keyword>
<feature type="domain" description="Ig-like" evidence="3">
    <location>
        <begin position="154"/>
        <end position="241"/>
    </location>
</feature>
<dbReference type="Proteomes" id="UP001460270">
    <property type="component" value="Unassembled WGS sequence"/>
</dbReference>
<evidence type="ECO:0000256" key="2">
    <source>
        <dbReference type="ARBA" id="ARBA00022859"/>
    </source>
</evidence>
<evidence type="ECO:0000259" key="3">
    <source>
        <dbReference type="PROSITE" id="PS50835"/>
    </source>
</evidence>
<accession>A0AAW0NMD4</accession>
<dbReference type="GO" id="GO:0002376">
    <property type="term" value="P:immune system process"/>
    <property type="evidence" value="ECO:0007669"/>
    <property type="project" value="UniProtKB-KW"/>
</dbReference>
<dbReference type="SMART" id="SM00406">
    <property type="entry name" value="IGv"/>
    <property type="match status" value="2"/>
</dbReference>
<dbReference type="Pfam" id="PF07686">
    <property type="entry name" value="V-set"/>
    <property type="match status" value="2"/>
</dbReference>